<dbReference type="AlphaFoldDB" id="A0A1H7CT73"/>
<keyword evidence="5" id="KW-1185">Reference proteome</keyword>
<reference evidence="4 5" key="1">
    <citation type="submission" date="2016-10" db="EMBL/GenBank/DDBJ databases">
        <authorList>
            <person name="de Groot N.N."/>
        </authorList>
    </citation>
    <scope>NUCLEOTIDE SEQUENCE [LARGE SCALE GENOMIC DNA]</scope>
    <source>
        <strain evidence="4 5">DSM 29340</strain>
    </source>
</reference>
<dbReference type="InterPro" id="IPR003615">
    <property type="entry name" value="HNH_nuc"/>
</dbReference>
<organism evidence="4 5">
    <name type="scientific">Cribrihabitans marinus</name>
    <dbReference type="NCBI Taxonomy" id="1227549"/>
    <lineage>
        <taxon>Bacteria</taxon>
        <taxon>Pseudomonadati</taxon>
        <taxon>Pseudomonadota</taxon>
        <taxon>Alphaproteobacteria</taxon>
        <taxon>Rhodobacterales</taxon>
        <taxon>Paracoccaceae</taxon>
        <taxon>Cribrihabitans</taxon>
    </lineage>
</organism>
<proteinExistence type="predicted"/>
<dbReference type="OrthoDB" id="9764212at2"/>
<dbReference type="CDD" id="cd00085">
    <property type="entry name" value="HNHc"/>
    <property type="match status" value="1"/>
</dbReference>
<dbReference type="GO" id="GO:0008270">
    <property type="term" value="F:zinc ion binding"/>
    <property type="evidence" value="ECO:0007669"/>
    <property type="project" value="InterPro"/>
</dbReference>
<dbReference type="InterPro" id="IPR004919">
    <property type="entry name" value="GmrSD_N"/>
</dbReference>
<evidence type="ECO:0000313" key="5">
    <source>
        <dbReference type="Proteomes" id="UP000199379"/>
    </source>
</evidence>
<evidence type="ECO:0000313" key="4">
    <source>
        <dbReference type="EMBL" id="SEJ90382.1"/>
    </source>
</evidence>
<protein>
    <submittedName>
        <fullName evidence="4">HNH endonuclease</fullName>
    </submittedName>
</protein>
<gene>
    <name evidence="4" type="ORF">SAMN05444007_108182</name>
</gene>
<accession>A0A1H7CT73</accession>
<dbReference type="Pfam" id="PF01844">
    <property type="entry name" value="HNH"/>
    <property type="match status" value="1"/>
</dbReference>
<dbReference type="InterPro" id="IPR002711">
    <property type="entry name" value="HNH"/>
</dbReference>
<keyword evidence="4" id="KW-0540">Nuclease</keyword>
<feature type="domain" description="HNH" evidence="2">
    <location>
        <begin position="495"/>
        <end position="535"/>
    </location>
</feature>
<dbReference type="GO" id="GO:0004519">
    <property type="term" value="F:endonuclease activity"/>
    <property type="evidence" value="ECO:0007669"/>
    <property type="project" value="UniProtKB-KW"/>
</dbReference>
<dbReference type="Proteomes" id="UP000199379">
    <property type="component" value="Unassembled WGS sequence"/>
</dbReference>
<evidence type="ECO:0000259" key="2">
    <source>
        <dbReference type="Pfam" id="PF01844"/>
    </source>
</evidence>
<keyword evidence="4" id="KW-0255">Endonuclease</keyword>
<feature type="domain" description="GmrSD restriction endonucleases N-terminal" evidence="3">
    <location>
        <begin position="59"/>
        <end position="216"/>
    </location>
</feature>
<dbReference type="GO" id="GO:0003676">
    <property type="term" value="F:nucleic acid binding"/>
    <property type="evidence" value="ECO:0007669"/>
    <property type="project" value="InterPro"/>
</dbReference>
<evidence type="ECO:0000259" key="3">
    <source>
        <dbReference type="Pfam" id="PF03235"/>
    </source>
</evidence>
<name>A0A1H7CT73_9RHOB</name>
<dbReference type="EMBL" id="FNYD01000008">
    <property type="protein sequence ID" value="SEJ90382.1"/>
    <property type="molecule type" value="Genomic_DNA"/>
</dbReference>
<keyword evidence="4" id="KW-0378">Hydrolase</keyword>
<sequence length="539" mass="59790">MTNLSPFAFEAPMAASHVNLDALIPREDFESTAGSAGGRLRETISLSDLEETGFFQRSLRKPDFQRETTHWTPAAVCDLVWAYLEGHLIPAVILWQSGDKVFVIDGAHRISALIAWIRDDYGDGTASNARFGSGLTDEQKRVAKRTRDQVRKKIGSYAEFKGLIDQEISDPQKAKWVSRIGTGSVEIQWVTATNSKAAEDSFFKINQAAQPIDPTERRILQTRRSPNSIAARCIARGGKGHKYWSSFDRETQEEIESIGEELNSILYDPPHSGPVTTTDVPIAGQGYSALPFVYELVSVCNKIPLPTSSSAKKLPEPLPEDKDGQETLAFLKSVKSRLRLISTNYSGSLGLHPLVYCYSSTGNFQPNAFLATVSFAELVKERRKKEEFTKYRERFEKYLLRNRTFVSLTMSRLGASGRSQPRIIDLYWSILSEMLDGAADDEILPRLTIRKEFAHLKQLEVPPPGAEFEGGKKSASSASKSSAFIRNAMETPLKCGICGAAVHCNSITFDHIVRVRDGGGNRGEDMQPTHPFCNSGIKS</sequence>
<feature type="region of interest" description="Disordered" evidence="1">
    <location>
        <begin position="520"/>
        <end position="539"/>
    </location>
</feature>
<dbReference type="Pfam" id="PF03235">
    <property type="entry name" value="GmrSD_N"/>
    <property type="match status" value="1"/>
</dbReference>
<dbReference type="Gene3D" id="1.10.30.50">
    <property type="match status" value="1"/>
</dbReference>
<evidence type="ECO:0000256" key="1">
    <source>
        <dbReference type="SAM" id="MobiDB-lite"/>
    </source>
</evidence>
<dbReference type="STRING" id="1227549.SAMN05444007_108182"/>